<evidence type="ECO:0000256" key="1">
    <source>
        <dbReference type="SAM" id="MobiDB-lite"/>
    </source>
</evidence>
<dbReference type="SMART" id="SM00451">
    <property type="entry name" value="ZnF_U1"/>
    <property type="match status" value="2"/>
</dbReference>
<feature type="domain" description="U1-type" evidence="2">
    <location>
        <begin position="570"/>
        <end position="604"/>
    </location>
</feature>
<name>A0A2G5E390_AQUCA</name>
<dbReference type="Gene3D" id="3.30.160.60">
    <property type="entry name" value="Classic Zinc Finger"/>
    <property type="match status" value="2"/>
</dbReference>
<feature type="compositionally biased region" description="Polar residues" evidence="1">
    <location>
        <begin position="441"/>
        <end position="463"/>
    </location>
</feature>
<gene>
    <name evidence="3" type="ORF">AQUCO_01300739v1</name>
</gene>
<feature type="compositionally biased region" description="Basic residues" evidence="1">
    <location>
        <begin position="285"/>
        <end position="295"/>
    </location>
</feature>
<keyword evidence="4" id="KW-1185">Reference proteome</keyword>
<dbReference type="Proteomes" id="UP000230069">
    <property type="component" value="Unassembled WGS sequence"/>
</dbReference>
<organism evidence="3 4">
    <name type="scientific">Aquilegia coerulea</name>
    <name type="common">Rocky mountain columbine</name>
    <dbReference type="NCBI Taxonomy" id="218851"/>
    <lineage>
        <taxon>Eukaryota</taxon>
        <taxon>Viridiplantae</taxon>
        <taxon>Streptophyta</taxon>
        <taxon>Embryophyta</taxon>
        <taxon>Tracheophyta</taxon>
        <taxon>Spermatophyta</taxon>
        <taxon>Magnoliopsida</taxon>
        <taxon>Ranunculales</taxon>
        <taxon>Ranunculaceae</taxon>
        <taxon>Thalictroideae</taxon>
        <taxon>Aquilegia</taxon>
    </lineage>
</organism>
<feature type="compositionally biased region" description="Low complexity" evidence="1">
    <location>
        <begin position="10"/>
        <end position="24"/>
    </location>
</feature>
<proteinExistence type="predicted"/>
<feature type="region of interest" description="Disordered" evidence="1">
    <location>
        <begin position="1"/>
        <end position="58"/>
    </location>
</feature>
<dbReference type="STRING" id="218851.A0A2G5E390"/>
<feature type="compositionally biased region" description="Polar residues" evidence="1">
    <location>
        <begin position="298"/>
        <end position="310"/>
    </location>
</feature>
<protein>
    <recommendedName>
        <fullName evidence="2">U1-type domain-containing protein</fullName>
    </recommendedName>
</protein>
<feature type="compositionally biased region" description="Low complexity" evidence="1">
    <location>
        <begin position="225"/>
        <end position="250"/>
    </location>
</feature>
<dbReference type="EMBL" id="KZ305030">
    <property type="protein sequence ID" value="PIA50206.1"/>
    <property type="molecule type" value="Genomic_DNA"/>
</dbReference>
<feature type="region of interest" description="Disordered" evidence="1">
    <location>
        <begin position="426"/>
        <end position="503"/>
    </location>
</feature>
<dbReference type="GO" id="GO:0003676">
    <property type="term" value="F:nucleic acid binding"/>
    <property type="evidence" value="ECO:0007669"/>
    <property type="project" value="InterPro"/>
</dbReference>
<dbReference type="OrthoDB" id="434647at2759"/>
<dbReference type="InterPro" id="IPR003604">
    <property type="entry name" value="Matrin/U1-like-C_Znf_C2H2"/>
</dbReference>
<accession>A0A2G5E390</accession>
<feature type="compositionally biased region" description="Low complexity" evidence="1">
    <location>
        <begin position="323"/>
        <end position="336"/>
    </location>
</feature>
<dbReference type="PANTHER" id="PTHR47487">
    <property type="entry name" value="OS06G0651300 PROTEIN-RELATED"/>
    <property type="match status" value="1"/>
</dbReference>
<dbReference type="AlphaFoldDB" id="A0A2G5E390"/>
<feature type="domain" description="U1-type" evidence="2">
    <location>
        <begin position="349"/>
        <end position="384"/>
    </location>
</feature>
<feature type="region of interest" description="Disordered" evidence="1">
    <location>
        <begin position="225"/>
        <end position="349"/>
    </location>
</feature>
<feature type="region of interest" description="Disordered" evidence="1">
    <location>
        <begin position="539"/>
        <end position="563"/>
    </location>
</feature>
<dbReference type="InParanoid" id="A0A2G5E390"/>
<dbReference type="GO" id="GO:0008270">
    <property type="term" value="F:zinc ion binding"/>
    <property type="evidence" value="ECO:0007669"/>
    <property type="project" value="InterPro"/>
</dbReference>
<reference evidence="3 4" key="1">
    <citation type="submission" date="2017-09" db="EMBL/GenBank/DDBJ databases">
        <title>WGS assembly of Aquilegia coerulea Goldsmith.</title>
        <authorList>
            <person name="Hodges S."/>
            <person name="Kramer E."/>
            <person name="Nordborg M."/>
            <person name="Tomkins J."/>
            <person name="Borevitz J."/>
            <person name="Derieg N."/>
            <person name="Yan J."/>
            <person name="Mihaltcheva S."/>
            <person name="Hayes R.D."/>
            <person name="Rokhsar D."/>
        </authorList>
    </citation>
    <scope>NUCLEOTIDE SEQUENCE [LARGE SCALE GENOMIC DNA]</scope>
    <source>
        <strain evidence="4">cv. Goldsmith</strain>
    </source>
</reference>
<feature type="compositionally biased region" description="Basic residues" evidence="1">
    <location>
        <begin position="539"/>
        <end position="552"/>
    </location>
</feature>
<evidence type="ECO:0000259" key="2">
    <source>
        <dbReference type="SMART" id="SM00451"/>
    </source>
</evidence>
<dbReference type="SUPFAM" id="SSF57667">
    <property type="entry name" value="beta-beta-alpha zinc fingers"/>
    <property type="match status" value="2"/>
</dbReference>
<dbReference type="InterPro" id="IPR036236">
    <property type="entry name" value="Znf_C2H2_sf"/>
</dbReference>
<sequence>MDLSSLSESQQQQLQQLHQQFQQHQQERQQEQQQQQYQAAAYDPSQVQATYDPSQYQSYDQSSYYEQPYYQYQQQQQQQQQQQYHQSYYQQPDYTNAYQQQQSQFTQNDSIPIQPPGISAAPEAAAAAVATQQQQVLPVVQQQQQQNSYYPGTVVAGEQQGNPDFPVPTGLNPAAAAAVAALSQLTQFAGTMDAAERAMAGVHERQWQGKNVGYGPGGGPMHMQMPPYMAPHGGYHQGPYPGQRSGRSPFRGGGRRGGGRGNGRGNYGHRPPRTDGSNPQFSGRGRGRGGNRRFPQRAATSHPDTASTGEPASAIEHGDVEESAMVSASAPPSVSVLRPHGKASSNRRQPQIAWCELCRVDCTSLDILEQHKNGKKHKKNLQRFEELQKAGNPLPMPMNVTNSSPAPGVVTNPTDILASAPAPVAASSLTTPGSAPPVASSCLSEPTTTPMPDVQNEQLSLSESKSEVIAQPENVDGDDTNKSEAPQDMSTEVPTDESKMESELQNDMVGQAGGEEGEPTETPGKKRRFDRLDSRKRGMNRKMRGGRGSKRMRTFDRPTWPVEPPKPKEVVPIICDLCNVKCDTPAVFETHLAGKKHISKLKRFEGHQAMFGPVGLQALYPPNPNTQPIFIPQVHQQNMYAPPSSFHQPVAYVPHAQHAATVSESQLEQNPEGDGAHVTWYGSQNEVDPASEGHQGAIMRQEGQLATGNIPENSVARSEEKIVDNPSEASVLPPQENTMTVSEHVAFAKDKSVTVADYRVTTTTMSENVTLSGIDTKIESTSRNEE</sequence>
<dbReference type="PANTHER" id="PTHR47487:SF12">
    <property type="entry name" value="GLUTENIN, HIGH MOLECULAR WEIGHT SUBUNIT DX5-LIKE"/>
    <property type="match status" value="1"/>
</dbReference>
<evidence type="ECO:0000313" key="3">
    <source>
        <dbReference type="EMBL" id="PIA50206.1"/>
    </source>
</evidence>
<dbReference type="Pfam" id="PF12874">
    <property type="entry name" value="zf-met"/>
    <property type="match status" value="2"/>
</dbReference>
<dbReference type="InterPro" id="IPR013087">
    <property type="entry name" value="Znf_C2H2_type"/>
</dbReference>
<evidence type="ECO:0000313" key="4">
    <source>
        <dbReference type="Proteomes" id="UP000230069"/>
    </source>
</evidence>